<dbReference type="PIRSF" id="PIRSF005413">
    <property type="entry name" value="COX11"/>
    <property type="match status" value="1"/>
</dbReference>
<dbReference type="AlphaFoldDB" id="A0AA41Z0R3"/>
<dbReference type="GO" id="GO:0005507">
    <property type="term" value="F:copper ion binding"/>
    <property type="evidence" value="ECO:0007669"/>
    <property type="project" value="InterPro"/>
</dbReference>
<evidence type="ECO:0000256" key="4">
    <source>
        <dbReference type="ARBA" id="ARBA00015384"/>
    </source>
</evidence>
<protein>
    <recommendedName>
        <fullName evidence="4 10">Cytochrome c oxidase assembly protein CtaG</fullName>
    </recommendedName>
</protein>
<dbReference type="HAMAP" id="MF_00155">
    <property type="entry name" value="CtaG"/>
    <property type="match status" value="1"/>
</dbReference>
<evidence type="ECO:0000313" key="11">
    <source>
        <dbReference type="EMBL" id="MCW6510678.1"/>
    </source>
</evidence>
<reference evidence="11" key="1">
    <citation type="submission" date="2022-05" db="EMBL/GenBank/DDBJ databases">
        <authorList>
            <person name="Pankratov T."/>
        </authorList>
    </citation>
    <scope>NUCLEOTIDE SEQUENCE</scope>
    <source>
        <strain evidence="11">BP6-180914</strain>
    </source>
</reference>
<keyword evidence="7 10" id="KW-1133">Transmembrane helix</keyword>
<dbReference type="Gene3D" id="2.60.370.10">
    <property type="entry name" value="Ctag/Cox11"/>
    <property type="match status" value="1"/>
</dbReference>
<comment type="similarity">
    <text evidence="3 10">Belongs to the COX11/CtaG family.</text>
</comment>
<keyword evidence="8 10" id="KW-0186">Copper</keyword>
<evidence type="ECO:0000256" key="6">
    <source>
        <dbReference type="ARBA" id="ARBA00022968"/>
    </source>
</evidence>
<sequence length="198" mass="21443">MRPASPRHHRATAFIVASVFFGMIGLTYASVPLYRAFCNATGFGGTTQVAKSAPAKTGARVLTVRFDGNVGGGLPWTFEPETASIDLRTGQTATVYYKVRNDSGRITTGRAEYNVTPEVTGAYFDKIACFCFSDQTIGPGETIEMPVVFFLDPALEKDKSMVAVDSVTLSYTFYPVRDTDRPVATNTENGKAAPDKKL</sequence>
<keyword evidence="12" id="KW-1185">Reference proteome</keyword>
<dbReference type="RefSeq" id="WP_282587053.1">
    <property type="nucleotide sequence ID" value="NZ_JAMOIM010000017.1"/>
</dbReference>
<proteinExistence type="inferred from homology"/>
<comment type="function">
    <text evidence="1 10">Exerts its effect at some terminal stage of cytochrome c oxidase synthesis, probably by being involved in the insertion of the copper B into subunit I.</text>
</comment>
<keyword evidence="10" id="KW-1003">Cell membrane</keyword>
<evidence type="ECO:0000256" key="10">
    <source>
        <dbReference type="HAMAP-Rule" id="MF_00155"/>
    </source>
</evidence>
<comment type="caution">
    <text evidence="11">The sequence shown here is derived from an EMBL/GenBank/DDBJ whole genome shotgun (WGS) entry which is preliminary data.</text>
</comment>
<evidence type="ECO:0000256" key="8">
    <source>
        <dbReference type="ARBA" id="ARBA00023008"/>
    </source>
</evidence>
<dbReference type="GO" id="GO:0005886">
    <property type="term" value="C:plasma membrane"/>
    <property type="evidence" value="ECO:0007669"/>
    <property type="project" value="UniProtKB-SubCell"/>
</dbReference>
<dbReference type="InterPro" id="IPR023471">
    <property type="entry name" value="CtaG/Cox11_dom_sf"/>
</dbReference>
<dbReference type="PANTHER" id="PTHR21320:SF3">
    <property type="entry name" value="CYTOCHROME C OXIDASE ASSEMBLY PROTEIN COX11, MITOCHONDRIAL-RELATED"/>
    <property type="match status" value="1"/>
</dbReference>
<keyword evidence="9 10" id="KW-0472">Membrane</keyword>
<evidence type="ECO:0000256" key="5">
    <source>
        <dbReference type="ARBA" id="ARBA00022692"/>
    </source>
</evidence>
<keyword evidence="10" id="KW-0997">Cell inner membrane</keyword>
<dbReference type="Proteomes" id="UP001165667">
    <property type="component" value="Unassembled WGS sequence"/>
</dbReference>
<comment type="subcellular location">
    <subcellularLocation>
        <location evidence="2 10">Cell inner membrane</location>
        <topology evidence="2 10">Single-pass type II membrane protein</topology>
        <orientation evidence="2 10">Periplasmic side</orientation>
    </subcellularLocation>
</comment>
<evidence type="ECO:0000256" key="7">
    <source>
        <dbReference type="ARBA" id="ARBA00022989"/>
    </source>
</evidence>
<dbReference type="PANTHER" id="PTHR21320">
    <property type="entry name" value="CYTOCHROME C OXIDASE ASSEMBLY PROTEIN COX11-RELATED"/>
    <property type="match status" value="1"/>
</dbReference>
<evidence type="ECO:0000256" key="2">
    <source>
        <dbReference type="ARBA" id="ARBA00004382"/>
    </source>
</evidence>
<dbReference type="Pfam" id="PF04442">
    <property type="entry name" value="CtaG_Cox11"/>
    <property type="match status" value="1"/>
</dbReference>
<evidence type="ECO:0000256" key="9">
    <source>
        <dbReference type="ARBA" id="ARBA00023136"/>
    </source>
</evidence>
<organism evidence="11 12">
    <name type="scientific">Lichenifustis flavocetrariae</name>
    <dbReference type="NCBI Taxonomy" id="2949735"/>
    <lineage>
        <taxon>Bacteria</taxon>
        <taxon>Pseudomonadati</taxon>
        <taxon>Pseudomonadota</taxon>
        <taxon>Alphaproteobacteria</taxon>
        <taxon>Hyphomicrobiales</taxon>
        <taxon>Lichenihabitantaceae</taxon>
        <taxon>Lichenifustis</taxon>
    </lineage>
</organism>
<dbReference type="NCBIfam" id="NF003465">
    <property type="entry name" value="PRK05089.1"/>
    <property type="match status" value="1"/>
</dbReference>
<keyword evidence="6 10" id="KW-0735">Signal-anchor</keyword>
<dbReference type="SUPFAM" id="SSF110111">
    <property type="entry name" value="Ctag/Cox11"/>
    <property type="match status" value="1"/>
</dbReference>
<dbReference type="InterPro" id="IPR007533">
    <property type="entry name" value="Cyt_c_oxidase_assmbl_CtaG"/>
</dbReference>
<gene>
    <name evidence="10" type="primary">ctaG</name>
    <name evidence="11" type="ORF">M8523_21930</name>
</gene>
<dbReference type="EMBL" id="JAMOIM010000017">
    <property type="protein sequence ID" value="MCW6510678.1"/>
    <property type="molecule type" value="Genomic_DNA"/>
</dbReference>
<evidence type="ECO:0000313" key="12">
    <source>
        <dbReference type="Proteomes" id="UP001165667"/>
    </source>
</evidence>
<evidence type="ECO:0000256" key="3">
    <source>
        <dbReference type="ARBA" id="ARBA00009620"/>
    </source>
</evidence>
<keyword evidence="5 10" id="KW-0812">Transmembrane</keyword>
<name>A0AA41Z0R3_9HYPH</name>
<accession>A0AA41Z0R3</accession>
<evidence type="ECO:0000256" key="1">
    <source>
        <dbReference type="ARBA" id="ARBA00004007"/>
    </source>
</evidence>
<feature type="topological domain" description="Cytoplasmic" evidence="10">
    <location>
        <begin position="1"/>
        <end position="7"/>
    </location>
</feature>
<feature type="topological domain" description="Periplasmic" evidence="10">
    <location>
        <begin position="31"/>
        <end position="198"/>
    </location>
</feature>
<dbReference type="GO" id="GO:0008535">
    <property type="term" value="P:respiratory chain complex IV assembly"/>
    <property type="evidence" value="ECO:0007669"/>
    <property type="project" value="UniProtKB-UniRule"/>
</dbReference>
<dbReference type="FunFam" id="2.60.370.10:FF:000001">
    <property type="entry name" value="COX11 cytochrome c oxidase assembly homolog"/>
    <property type="match status" value="1"/>
</dbReference>